<feature type="region of interest" description="Disordered" evidence="1">
    <location>
        <begin position="1"/>
        <end position="65"/>
    </location>
</feature>
<proteinExistence type="predicted"/>
<evidence type="ECO:0000313" key="3">
    <source>
        <dbReference type="Proteomes" id="UP001162131"/>
    </source>
</evidence>
<keyword evidence="3" id="KW-1185">Reference proteome</keyword>
<name>A0AAU9KFF9_9CILI</name>
<dbReference type="EMBL" id="CAJZBQ010000063">
    <property type="protein sequence ID" value="CAG9336027.1"/>
    <property type="molecule type" value="Genomic_DNA"/>
</dbReference>
<gene>
    <name evidence="2" type="ORF">BSTOLATCC_MIC65334</name>
</gene>
<reference evidence="2" key="1">
    <citation type="submission" date="2021-09" db="EMBL/GenBank/DDBJ databases">
        <authorList>
            <consortium name="AG Swart"/>
            <person name="Singh M."/>
            <person name="Singh A."/>
            <person name="Seah K."/>
            <person name="Emmerich C."/>
        </authorList>
    </citation>
    <scope>NUCLEOTIDE SEQUENCE</scope>
    <source>
        <strain evidence="2">ATCC30299</strain>
    </source>
</reference>
<feature type="compositionally biased region" description="Basic and acidic residues" evidence="1">
    <location>
        <begin position="47"/>
        <end position="59"/>
    </location>
</feature>
<sequence length="103" mass="11885">MNRGLTPPVIVIHPDPRDLQRNRRSPILAQEKKHKNNTLFLEPSTPVEKDSTFDTEDKKKNQKSAASNRPFVLFACGLCRCFRNKKNEKIIEEETGPGTKYQF</sequence>
<evidence type="ECO:0000313" key="2">
    <source>
        <dbReference type="EMBL" id="CAG9336027.1"/>
    </source>
</evidence>
<dbReference type="Proteomes" id="UP001162131">
    <property type="component" value="Unassembled WGS sequence"/>
</dbReference>
<organism evidence="2 3">
    <name type="scientific">Blepharisma stoltei</name>
    <dbReference type="NCBI Taxonomy" id="1481888"/>
    <lineage>
        <taxon>Eukaryota</taxon>
        <taxon>Sar</taxon>
        <taxon>Alveolata</taxon>
        <taxon>Ciliophora</taxon>
        <taxon>Postciliodesmatophora</taxon>
        <taxon>Heterotrichea</taxon>
        <taxon>Heterotrichida</taxon>
        <taxon>Blepharismidae</taxon>
        <taxon>Blepharisma</taxon>
    </lineage>
</organism>
<protein>
    <submittedName>
        <fullName evidence="2">Uncharacterized protein</fullName>
    </submittedName>
</protein>
<comment type="caution">
    <text evidence="2">The sequence shown here is derived from an EMBL/GenBank/DDBJ whole genome shotgun (WGS) entry which is preliminary data.</text>
</comment>
<accession>A0AAU9KFF9</accession>
<dbReference type="AlphaFoldDB" id="A0AAU9KFF9"/>
<evidence type="ECO:0000256" key="1">
    <source>
        <dbReference type="SAM" id="MobiDB-lite"/>
    </source>
</evidence>